<dbReference type="EMBL" id="FTOO01000016">
    <property type="protein sequence ID" value="SIT12987.1"/>
    <property type="molecule type" value="Genomic_DNA"/>
</dbReference>
<keyword evidence="2" id="KW-1185">Reference proteome</keyword>
<evidence type="ECO:0008006" key="3">
    <source>
        <dbReference type="Google" id="ProtNLM"/>
    </source>
</evidence>
<sequence>MANTLMYEAVAAKLRELYDTHRRPIGPTEIGLALGFDYQQASSRTSPMLKRLVAEGSAKRTPNGKYVPVQESEATG</sequence>
<dbReference type="RefSeq" id="WP_076349162.1">
    <property type="nucleotide sequence ID" value="NZ_FTOO01000016.1"/>
</dbReference>
<protein>
    <recommendedName>
        <fullName evidence="3">LexA DNA binding domain-containing protein</fullName>
    </recommendedName>
</protein>
<proteinExistence type="predicted"/>
<evidence type="ECO:0000313" key="2">
    <source>
        <dbReference type="Proteomes" id="UP000186156"/>
    </source>
</evidence>
<organism evidence="1 2">
    <name type="scientific">Alicyclobacillus vulcanalis</name>
    <dbReference type="NCBI Taxonomy" id="252246"/>
    <lineage>
        <taxon>Bacteria</taxon>
        <taxon>Bacillati</taxon>
        <taxon>Bacillota</taxon>
        <taxon>Bacilli</taxon>
        <taxon>Bacillales</taxon>
        <taxon>Alicyclobacillaceae</taxon>
        <taxon>Alicyclobacillus</taxon>
    </lineage>
</organism>
<evidence type="ECO:0000313" key="1">
    <source>
        <dbReference type="EMBL" id="SIT12987.1"/>
    </source>
</evidence>
<dbReference type="AlphaFoldDB" id="A0A1N7PRC3"/>
<dbReference type="STRING" id="252246.SAMN05421799_11622"/>
<gene>
    <name evidence="1" type="ORF">SAMN05421799_11622</name>
</gene>
<name>A0A1N7PRC3_9BACL</name>
<dbReference type="Proteomes" id="UP000186156">
    <property type="component" value="Unassembled WGS sequence"/>
</dbReference>
<accession>A0A1N7PRC3</accession>
<reference evidence="2" key="1">
    <citation type="submission" date="2017-01" db="EMBL/GenBank/DDBJ databases">
        <authorList>
            <person name="Varghese N."/>
            <person name="Submissions S."/>
        </authorList>
    </citation>
    <scope>NUCLEOTIDE SEQUENCE [LARGE SCALE GENOMIC DNA]</scope>
    <source>
        <strain evidence="2">DSM 16176</strain>
    </source>
</reference>
<dbReference type="OrthoDB" id="2377066at2"/>